<evidence type="ECO:0000256" key="1">
    <source>
        <dbReference type="ARBA" id="ARBA00004123"/>
    </source>
</evidence>
<dbReference type="PANTHER" id="PTHR21083">
    <property type="entry name" value="TWISTER"/>
    <property type="match status" value="1"/>
</dbReference>
<dbReference type="Pfam" id="PF05182">
    <property type="entry name" value="Fip1"/>
    <property type="match status" value="1"/>
</dbReference>
<evidence type="ECO:0000259" key="7">
    <source>
        <dbReference type="Pfam" id="PF05182"/>
    </source>
</evidence>
<sequence>MRSVSEPPAANSDPMAQGDCVLLKHNGKQSSMRLEAFVPEDSSMTRFCATCVEFTASDVLVIGMTGVHAKSCEKAAILCGIRLYNASEELMTHVLFMEILGEGSIYGLCIGVLSNPLSYLLFMMEDCIGVFAWKERYSDRLVCVASVPGAQRLTAGAFLWSEGFGCVADDAGSMYLLDIRGCLRGIGDVMQASFHVRSRQGILPKSRCLESVKCVRGGAFLQENPMTQIQVVGSRKQPEIRNGLLWRWKMARYKFSNAKHSHLRSFVSRYVDDFNVTLSDSAQEYPSPTFSTNKLHFVSPAKVLEHQILFFTIFGKNVREWKFAICAQPRVDLVLPCVKDVLELPVIAIGAEVVAVAWSLENRREEDANGSHFDDTEWYGCGYAWLVTASGKLEHFVLKREESESDVSNQKNDLILRIPRTTISEDEHCDNNCERNETIERAEMTIQERYRLPEMRLSDMEAFGEKITTQLTRMELDSRLECAAARVDRLHRNLESLRGSFQRFCVDVQQQMNDLTRIVPCSNFDSKLYNAEHGTSLIHAKMDDELEDDVLTPFHKPSESPPTLLNVPQDAPLSLNVLNQTASLQDDIASETDEQLGGGTSFISELKSFEELNPQDDEDDEEEEEVAILLSNSNKAKPTLRFTGGFNRYIRNTFTGLPQHNSADQSSQDYGENESFDDAMVFGARRTAFDVDIDMLEEKPWRKPGIDIADYFNYGFDERGWREYAANQLKVRREIALEKAKEQAARQASTAAVAHANANAERASKASQEDGKSTGNQANNPPGADVGSDAPMNQANEWMGGAPNNAYGREGNGMHPGMNTFMQPPRDWHPNMGPPPHFMPNWMHNGPPRDWGGPMPPPWMSGSNTQDNEDDRGNRGSRESFHDRKENPHGRRNNRENKRRGTRDDTSGDTEFRFRKDRPKERSSVDIRRDRSRQRGRAKDKDEPSEGARSRTRDRPEGKSRERSRERNRDRVRNRDRDRDRYRNDRSHERDRGRDRGRDREKFPPHDRDSPENRLIYPQKVVIISKMEHWTGDIVELSNLLHENFEDSDPSDGITPSTLVHSHSKESHGPTLYQDNVRIECDRPIGQIVIQDPKAIWLPDEVPSDDEDDDSIDIRTRPVFEILYKQNVMTEDVFLGLSDKDPSSAQCEAMLVRIFCPNHRIEQIELEVKTQKLLMSSSTLKLVLGLPYPVRYQDGKAAWDAERCVVAVSLPIIRAECDSDAAITMETKETAKETCGMRINVDFRRHKATCINIYPFIPDV</sequence>
<feature type="compositionally biased region" description="Basic and acidic residues" evidence="6">
    <location>
        <begin position="871"/>
        <end position="896"/>
    </location>
</feature>
<evidence type="ECO:0000256" key="3">
    <source>
        <dbReference type="ARBA" id="ARBA00008511"/>
    </source>
</evidence>
<evidence type="ECO:0000256" key="5">
    <source>
        <dbReference type="ARBA" id="ARBA00023242"/>
    </source>
</evidence>
<keyword evidence="4" id="KW-0507">mRNA processing</keyword>
<comment type="similarity">
    <text evidence="2">Belongs to the FIP1 family.</text>
</comment>
<gene>
    <name evidence="9" type="primary">AlNc14C287G10193</name>
    <name evidence="9" type="ORF">ALNC14_114310</name>
</gene>
<dbReference type="InterPro" id="IPR026697">
    <property type="entry name" value="DNAAF6"/>
</dbReference>
<dbReference type="InterPro" id="IPR041442">
    <property type="entry name" value="PIH1D1/2/3_CS-like"/>
</dbReference>
<accession>F0WV49</accession>
<keyword evidence="5" id="KW-0539">Nucleus</keyword>
<organism evidence="9">
    <name type="scientific">Albugo laibachii Nc14</name>
    <dbReference type="NCBI Taxonomy" id="890382"/>
    <lineage>
        <taxon>Eukaryota</taxon>
        <taxon>Sar</taxon>
        <taxon>Stramenopiles</taxon>
        <taxon>Oomycota</taxon>
        <taxon>Peronosporomycetes</taxon>
        <taxon>Albuginales</taxon>
        <taxon>Albuginaceae</taxon>
        <taxon>Albugo</taxon>
    </lineage>
</organism>
<dbReference type="GO" id="GO:0051087">
    <property type="term" value="F:protein-folding chaperone binding"/>
    <property type="evidence" value="ECO:0007669"/>
    <property type="project" value="InterPro"/>
</dbReference>
<feature type="compositionally biased region" description="Basic and acidic residues" evidence="6">
    <location>
        <begin position="937"/>
        <end position="1012"/>
    </location>
</feature>
<dbReference type="Pfam" id="PF18201">
    <property type="entry name" value="PIH1_CS"/>
    <property type="match status" value="1"/>
</dbReference>
<feature type="domain" description="Pre-mRNA polyadenylation factor Fip1" evidence="7">
    <location>
        <begin position="690"/>
        <end position="732"/>
    </location>
</feature>
<feature type="region of interest" description="Disordered" evidence="6">
    <location>
        <begin position="1047"/>
        <end position="1070"/>
    </location>
</feature>
<evidence type="ECO:0000256" key="6">
    <source>
        <dbReference type="SAM" id="MobiDB-lite"/>
    </source>
</evidence>
<dbReference type="HOGENOM" id="CLU_264960_0_0_1"/>
<feature type="compositionally biased region" description="Basic and acidic residues" evidence="6">
    <location>
        <begin position="902"/>
        <end position="929"/>
    </location>
</feature>
<feature type="compositionally biased region" description="Basic and acidic residues" evidence="6">
    <location>
        <begin position="762"/>
        <end position="772"/>
    </location>
</feature>
<dbReference type="AlphaFoldDB" id="F0WV49"/>
<evidence type="ECO:0000256" key="2">
    <source>
        <dbReference type="ARBA" id="ARBA00007459"/>
    </source>
</evidence>
<name>F0WV49_9STRA</name>
<dbReference type="GO" id="GO:0005634">
    <property type="term" value="C:nucleus"/>
    <property type="evidence" value="ECO:0007669"/>
    <property type="project" value="UniProtKB-SubCell"/>
</dbReference>
<reference evidence="9" key="2">
    <citation type="submission" date="2011-02" db="EMBL/GenBank/DDBJ databases">
        <authorList>
            <person name="MacLean D."/>
        </authorList>
    </citation>
    <scope>NUCLEOTIDE SEQUENCE</scope>
</reference>
<proteinExistence type="inferred from homology"/>
<comment type="subcellular location">
    <subcellularLocation>
        <location evidence="1">Nucleus</location>
    </subcellularLocation>
</comment>
<dbReference type="PANTHER" id="PTHR21083:SF0">
    <property type="entry name" value="DYNEIN AXONEMAL ASSEMBLY FACTOR 6"/>
    <property type="match status" value="1"/>
</dbReference>
<dbReference type="InterPro" id="IPR007854">
    <property type="entry name" value="Fip1_dom"/>
</dbReference>
<dbReference type="GO" id="GO:0006397">
    <property type="term" value="P:mRNA processing"/>
    <property type="evidence" value="ECO:0007669"/>
    <property type="project" value="UniProtKB-KW"/>
</dbReference>
<feature type="compositionally biased region" description="Low complexity" evidence="6">
    <location>
        <begin position="748"/>
        <end position="761"/>
    </location>
</feature>
<reference evidence="9" key="1">
    <citation type="journal article" date="2011" name="PLoS Biol.">
        <title>Gene gain and loss during evolution of obligate parasitism in the white rust pathogen of Arabidopsis thaliana.</title>
        <authorList>
            <person name="Kemen E."/>
            <person name="Gardiner A."/>
            <person name="Schultz-Larsen T."/>
            <person name="Kemen A.C."/>
            <person name="Balmuth A.L."/>
            <person name="Robert-Seilaniantz A."/>
            <person name="Bailey K."/>
            <person name="Holub E."/>
            <person name="Studholme D.J."/>
            <person name="Maclean D."/>
            <person name="Jones J.D."/>
        </authorList>
    </citation>
    <scope>NUCLEOTIDE SEQUENCE</scope>
</reference>
<evidence type="ECO:0000259" key="8">
    <source>
        <dbReference type="Pfam" id="PF18201"/>
    </source>
</evidence>
<dbReference type="GO" id="GO:0005737">
    <property type="term" value="C:cytoplasm"/>
    <property type="evidence" value="ECO:0007669"/>
    <property type="project" value="TreeGrafter"/>
</dbReference>
<evidence type="ECO:0000313" key="9">
    <source>
        <dbReference type="EMBL" id="CCA25287.1"/>
    </source>
</evidence>
<dbReference type="GO" id="GO:0070286">
    <property type="term" value="P:axonemal dynein complex assembly"/>
    <property type="evidence" value="ECO:0007669"/>
    <property type="project" value="InterPro"/>
</dbReference>
<dbReference type="GO" id="GO:0045505">
    <property type="term" value="F:dynein intermediate chain binding"/>
    <property type="evidence" value="ECO:0007669"/>
    <property type="project" value="TreeGrafter"/>
</dbReference>
<feature type="domain" description="PIH1D1/2/3 CS-like" evidence="8">
    <location>
        <begin position="1116"/>
        <end position="1212"/>
    </location>
</feature>
<comment type="similarity">
    <text evidence="3">Belongs to the PIH1 family.</text>
</comment>
<feature type="region of interest" description="Disordered" evidence="6">
    <location>
        <begin position="848"/>
        <end position="1014"/>
    </location>
</feature>
<feature type="region of interest" description="Disordered" evidence="6">
    <location>
        <begin position="748"/>
        <end position="833"/>
    </location>
</feature>
<dbReference type="EMBL" id="FR824332">
    <property type="protein sequence ID" value="CCA25287.1"/>
    <property type="molecule type" value="Genomic_DNA"/>
</dbReference>
<protein>
    <submittedName>
        <fullName evidence="9">Uncharacterized protein AlNc14C287G10193</fullName>
    </submittedName>
</protein>
<evidence type="ECO:0000256" key="4">
    <source>
        <dbReference type="ARBA" id="ARBA00022664"/>
    </source>
</evidence>